<sequence>MRYKKIKGADFVKVTMHNAPLDTNSEPPVVGESFPEFSLENDRQQRVTLQGLNGKYVLISVVPNINTRVCSLSTKKFNERVDNFPNIDFLTISTNTADEQKNWCAAENVSEMQLLSDAQGSFGKQLGLYISDKGIDARSVWIIDHAGKIVYRELIGEQSNEPDYAAALTFLEQH</sequence>
<accession>A0A0R1UXF1</accession>
<dbReference type="NCBIfam" id="NF001808">
    <property type="entry name" value="PRK00522.1"/>
    <property type="match status" value="1"/>
</dbReference>
<dbReference type="AlphaFoldDB" id="A0A0R1UXF1"/>
<evidence type="ECO:0000256" key="2">
    <source>
        <dbReference type="ARBA" id="ARBA00022862"/>
    </source>
</evidence>
<dbReference type="PANTHER" id="PTHR43110">
    <property type="entry name" value="THIOL PEROXIDASE"/>
    <property type="match status" value="1"/>
</dbReference>
<keyword evidence="3" id="KW-1015">Disulfide bond</keyword>
<keyword evidence="1 6" id="KW-0575">Peroxidase</keyword>
<dbReference type="InterPro" id="IPR013766">
    <property type="entry name" value="Thioredoxin_domain"/>
</dbReference>
<dbReference type="InterPro" id="IPR002065">
    <property type="entry name" value="TPX"/>
</dbReference>
<dbReference type="Proteomes" id="UP000051166">
    <property type="component" value="Unassembled WGS sequence"/>
</dbReference>
<evidence type="ECO:0000256" key="4">
    <source>
        <dbReference type="ARBA" id="ARBA00023284"/>
    </source>
</evidence>
<reference evidence="6 7" key="1">
    <citation type="journal article" date="2015" name="Genome Announc.">
        <title>Expanding the biotechnology potential of lactobacilli through comparative genomics of 213 strains and associated genera.</title>
        <authorList>
            <person name="Sun Z."/>
            <person name="Harris H.M."/>
            <person name="McCann A."/>
            <person name="Guo C."/>
            <person name="Argimon S."/>
            <person name="Zhang W."/>
            <person name="Yang X."/>
            <person name="Jeffery I.B."/>
            <person name="Cooney J.C."/>
            <person name="Kagawa T.F."/>
            <person name="Liu W."/>
            <person name="Song Y."/>
            <person name="Salvetti E."/>
            <person name="Wrobel A."/>
            <person name="Rasinkangas P."/>
            <person name="Parkhill J."/>
            <person name="Rea M.C."/>
            <person name="O'Sullivan O."/>
            <person name="Ritari J."/>
            <person name="Douillard F.P."/>
            <person name="Paul Ross R."/>
            <person name="Yang R."/>
            <person name="Briner A.E."/>
            <person name="Felis G.E."/>
            <person name="de Vos W.M."/>
            <person name="Barrangou R."/>
            <person name="Klaenhammer T.R."/>
            <person name="Caufield P.W."/>
            <person name="Cui Y."/>
            <person name="Zhang H."/>
            <person name="O'Toole P.W."/>
        </authorList>
    </citation>
    <scope>NUCLEOTIDE SEQUENCE [LARGE SCALE GENOMIC DNA]</scope>
    <source>
        <strain evidence="6 7">DSM 16230</strain>
    </source>
</reference>
<evidence type="ECO:0000256" key="3">
    <source>
        <dbReference type="ARBA" id="ARBA00023157"/>
    </source>
</evidence>
<gene>
    <name evidence="6" type="ORF">FD50_GL001184</name>
</gene>
<evidence type="ECO:0000259" key="5">
    <source>
        <dbReference type="PROSITE" id="PS51352"/>
    </source>
</evidence>
<keyword evidence="4" id="KW-0676">Redox-active center</keyword>
<dbReference type="PATRIC" id="fig|1423801.4.peg.1207"/>
<keyword evidence="2" id="KW-0049">Antioxidant</keyword>
<dbReference type="Pfam" id="PF00578">
    <property type="entry name" value="AhpC-TSA"/>
    <property type="match status" value="1"/>
</dbReference>
<dbReference type="CDD" id="cd03014">
    <property type="entry name" value="PRX_Atyp2cys"/>
    <property type="match status" value="1"/>
</dbReference>
<name>A0A0R1UXF1_9LACO</name>
<dbReference type="PANTHER" id="PTHR43110:SF1">
    <property type="entry name" value="THIOL PEROXIDASE"/>
    <property type="match status" value="1"/>
</dbReference>
<comment type="caution">
    <text evidence="6">The sequence shown here is derived from an EMBL/GenBank/DDBJ whole genome shotgun (WGS) entry which is preliminary data.</text>
</comment>
<evidence type="ECO:0000256" key="1">
    <source>
        <dbReference type="ARBA" id="ARBA00022559"/>
    </source>
</evidence>
<evidence type="ECO:0000313" key="7">
    <source>
        <dbReference type="Proteomes" id="UP000051166"/>
    </source>
</evidence>
<evidence type="ECO:0000313" key="6">
    <source>
        <dbReference type="EMBL" id="KRL97814.1"/>
    </source>
</evidence>
<dbReference type="InterPro" id="IPR036249">
    <property type="entry name" value="Thioredoxin-like_sf"/>
</dbReference>
<dbReference type="STRING" id="1423801.FD50_GL001184"/>
<keyword evidence="7" id="KW-1185">Reference proteome</keyword>
<proteinExistence type="predicted"/>
<dbReference type="SUPFAM" id="SSF52833">
    <property type="entry name" value="Thioredoxin-like"/>
    <property type="match status" value="1"/>
</dbReference>
<dbReference type="GO" id="GO:0008379">
    <property type="term" value="F:thioredoxin peroxidase activity"/>
    <property type="evidence" value="ECO:0007669"/>
    <property type="project" value="InterPro"/>
</dbReference>
<feature type="domain" description="Thioredoxin" evidence="5">
    <location>
        <begin position="28"/>
        <end position="173"/>
    </location>
</feature>
<dbReference type="EMBL" id="AZFQ01000049">
    <property type="protein sequence ID" value="KRL97814.1"/>
    <property type="molecule type" value="Genomic_DNA"/>
</dbReference>
<organism evidence="6 7">
    <name type="scientific">Liquorilactobacillus satsumensis DSM 16230 = JCM 12392</name>
    <dbReference type="NCBI Taxonomy" id="1423801"/>
    <lineage>
        <taxon>Bacteria</taxon>
        <taxon>Bacillati</taxon>
        <taxon>Bacillota</taxon>
        <taxon>Bacilli</taxon>
        <taxon>Lactobacillales</taxon>
        <taxon>Lactobacillaceae</taxon>
        <taxon>Liquorilactobacillus</taxon>
    </lineage>
</organism>
<dbReference type="PROSITE" id="PS51352">
    <property type="entry name" value="THIOREDOXIN_2"/>
    <property type="match status" value="1"/>
</dbReference>
<dbReference type="Gene3D" id="3.40.30.10">
    <property type="entry name" value="Glutaredoxin"/>
    <property type="match status" value="1"/>
</dbReference>
<dbReference type="InterPro" id="IPR050455">
    <property type="entry name" value="Tpx_Peroxidase_subfamily"/>
</dbReference>
<protein>
    <submittedName>
        <fullName evidence="6">Thioredoxin peroxidase</fullName>
    </submittedName>
</protein>
<keyword evidence="1 6" id="KW-0560">Oxidoreductase</keyword>
<dbReference type="InterPro" id="IPR000866">
    <property type="entry name" value="AhpC/TSA"/>
</dbReference>